<name>A0ABR7DIC9_9CLOT</name>
<dbReference type="Proteomes" id="UP000596929">
    <property type="component" value="Unassembled WGS sequence"/>
</dbReference>
<dbReference type="RefSeq" id="WP_051986838.1">
    <property type="nucleotide sequence ID" value="NZ_JACOOO010000052.1"/>
</dbReference>
<proteinExistence type="predicted"/>
<evidence type="ECO:0000313" key="2">
    <source>
        <dbReference type="Proteomes" id="UP000596929"/>
    </source>
</evidence>
<organism evidence="1 2">
    <name type="scientific">Clostridium hominis</name>
    <dbReference type="NCBI Taxonomy" id="2763036"/>
    <lineage>
        <taxon>Bacteria</taxon>
        <taxon>Bacillati</taxon>
        <taxon>Bacillota</taxon>
        <taxon>Clostridia</taxon>
        <taxon>Eubacteriales</taxon>
        <taxon>Clostridiaceae</taxon>
        <taxon>Clostridium</taxon>
    </lineage>
</organism>
<protein>
    <submittedName>
        <fullName evidence="1">Uncharacterized protein</fullName>
    </submittedName>
</protein>
<keyword evidence="2" id="KW-1185">Reference proteome</keyword>
<reference evidence="1 2" key="1">
    <citation type="submission" date="2020-08" db="EMBL/GenBank/DDBJ databases">
        <title>Genome public.</title>
        <authorList>
            <person name="Liu C."/>
            <person name="Sun Q."/>
        </authorList>
    </citation>
    <scope>NUCLEOTIDE SEQUENCE [LARGE SCALE GENOMIC DNA]</scope>
    <source>
        <strain evidence="1 2">NSJ-6</strain>
    </source>
</reference>
<evidence type="ECO:0000313" key="1">
    <source>
        <dbReference type="EMBL" id="MBC5631159.1"/>
    </source>
</evidence>
<accession>A0ABR7DIC9</accession>
<sequence length="144" mass="16617">MKKYLIFCVIAIFIIISVIKINIINTEILSPVGNFQDNFNKINEEFGEDFSEFIMDKSPVKIYLGEEGDSSATVKINKKEISLTKNNPFLKIFNPVINFFENSYKKIEEKFIKKTDSDKPVNEEESNSELENVVDDFINSLESE</sequence>
<comment type="caution">
    <text evidence="1">The sequence shown here is derived from an EMBL/GenBank/DDBJ whole genome shotgun (WGS) entry which is preliminary data.</text>
</comment>
<dbReference type="EMBL" id="JACOOO010000052">
    <property type="protein sequence ID" value="MBC5631159.1"/>
    <property type="molecule type" value="Genomic_DNA"/>
</dbReference>
<gene>
    <name evidence="1" type="ORF">H8S20_20270</name>
</gene>